<dbReference type="PANTHER" id="PTHR11127:SF2">
    <property type="entry name" value="LARGE RIBOSOMAL SUBUNIT PROTEIN EL14"/>
    <property type="match status" value="1"/>
</dbReference>
<proteinExistence type="inferred from homology"/>
<protein>
    <recommendedName>
        <fullName evidence="4">Large ribosomal subunit protein eL14</fullName>
    </recommendedName>
    <alternativeName>
        <fullName evidence="5">60S ribosomal protein L14</fullName>
    </alternativeName>
</protein>
<keyword evidence="9" id="KW-1185">Reference proteome</keyword>
<dbReference type="SUPFAM" id="SSF50104">
    <property type="entry name" value="Translation proteins SH3-like domain"/>
    <property type="match status" value="1"/>
</dbReference>
<evidence type="ECO:0000256" key="1">
    <source>
        <dbReference type="ARBA" id="ARBA00006592"/>
    </source>
</evidence>
<dbReference type="Gene3D" id="2.30.30.30">
    <property type="match status" value="1"/>
</dbReference>
<dbReference type="GO" id="GO:0042273">
    <property type="term" value="P:ribosomal large subunit biogenesis"/>
    <property type="evidence" value="ECO:0007669"/>
    <property type="project" value="TreeGrafter"/>
</dbReference>
<evidence type="ECO:0000256" key="5">
    <source>
        <dbReference type="ARBA" id="ARBA00035318"/>
    </source>
</evidence>
<dbReference type="Pfam" id="PF00467">
    <property type="entry name" value="KOW"/>
    <property type="match status" value="1"/>
</dbReference>
<dbReference type="InterPro" id="IPR005824">
    <property type="entry name" value="KOW"/>
</dbReference>
<comment type="similarity">
    <text evidence="1">Belongs to the eukaryotic ribosomal protein eL14 family.</text>
</comment>
<dbReference type="AlphaFoldDB" id="A0A7R8CDH5"/>
<evidence type="ECO:0000256" key="4">
    <source>
        <dbReference type="ARBA" id="ARBA00035215"/>
    </source>
</evidence>
<evidence type="ECO:0000256" key="3">
    <source>
        <dbReference type="ARBA" id="ARBA00023274"/>
    </source>
</evidence>
<dbReference type="InterPro" id="IPR014722">
    <property type="entry name" value="Rib_uL2_dom2"/>
</dbReference>
<dbReference type="GO" id="GO:0006412">
    <property type="term" value="P:translation"/>
    <property type="evidence" value="ECO:0007669"/>
    <property type="project" value="InterPro"/>
</dbReference>
<evidence type="ECO:0000313" key="8">
    <source>
        <dbReference type="EMBL" id="CAF2776859.1"/>
    </source>
</evidence>
<dbReference type="InterPro" id="IPR002784">
    <property type="entry name" value="Ribosomal_eL14_dom"/>
</dbReference>
<evidence type="ECO:0000259" key="7">
    <source>
        <dbReference type="Pfam" id="PF01929"/>
    </source>
</evidence>
<dbReference type="GO" id="GO:0003723">
    <property type="term" value="F:RNA binding"/>
    <property type="evidence" value="ECO:0007669"/>
    <property type="project" value="InterPro"/>
</dbReference>
<dbReference type="PANTHER" id="PTHR11127">
    <property type="entry name" value="60S RIBOSOMAL PROTEIN L14"/>
    <property type="match status" value="1"/>
</dbReference>
<dbReference type="Pfam" id="PF01929">
    <property type="entry name" value="Ribosomal_L14e"/>
    <property type="match status" value="1"/>
</dbReference>
<dbReference type="OrthoDB" id="1875589at2759"/>
<dbReference type="InterPro" id="IPR008991">
    <property type="entry name" value="Translation_prot_SH3-like_sf"/>
</dbReference>
<dbReference type="Proteomes" id="UP000675881">
    <property type="component" value="Chromosome 1"/>
</dbReference>
<name>A0A7R8CDH5_LEPSM</name>
<evidence type="ECO:0000313" key="9">
    <source>
        <dbReference type="Proteomes" id="UP000675881"/>
    </source>
</evidence>
<dbReference type="EMBL" id="HG994580">
    <property type="protein sequence ID" value="CAF2776859.1"/>
    <property type="molecule type" value="Genomic_DNA"/>
</dbReference>
<dbReference type="Gene3D" id="6.10.250.2270">
    <property type="match status" value="1"/>
</dbReference>
<keyword evidence="3" id="KW-0687">Ribonucleoprotein</keyword>
<keyword evidence="2" id="KW-0689">Ribosomal protein</keyword>
<feature type="domain" description="Large ribosomal subunit protein eL14" evidence="7">
    <location>
        <begin position="44"/>
        <end position="118"/>
    </location>
</feature>
<evidence type="ECO:0000259" key="6">
    <source>
        <dbReference type="Pfam" id="PF00467"/>
    </source>
</evidence>
<dbReference type="GO" id="GO:0003735">
    <property type="term" value="F:structural constituent of ribosome"/>
    <property type="evidence" value="ECO:0007669"/>
    <property type="project" value="InterPro"/>
</dbReference>
<sequence length="140" mass="16176">MPFKRFVEIGRVAVVTQGPFTGQVATIINVVDQNRVLLEGPGVPRHAYRIKNLHLTKLATKFPFNARSKVVKSAWEADKISEKWAECGWSKRMENRVKRVNLNDFDRFKLAKAKSVRNKIVARAFNIKKKEVDQNWKVIN</sequence>
<dbReference type="InterPro" id="IPR039660">
    <property type="entry name" value="Ribosomal_eL14"/>
</dbReference>
<evidence type="ECO:0000256" key="2">
    <source>
        <dbReference type="ARBA" id="ARBA00022980"/>
    </source>
</evidence>
<gene>
    <name evidence="8" type="ORF">LSAA_1138</name>
</gene>
<accession>A0A7R8CDH5</accession>
<reference evidence="8" key="1">
    <citation type="submission" date="2021-02" db="EMBL/GenBank/DDBJ databases">
        <authorList>
            <person name="Bekaert M."/>
        </authorList>
    </citation>
    <scope>NUCLEOTIDE SEQUENCE</scope>
    <source>
        <strain evidence="8">IoA-00</strain>
    </source>
</reference>
<feature type="domain" description="KOW" evidence="6">
    <location>
        <begin position="10"/>
        <end position="39"/>
    </location>
</feature>
<dbReference type="GO" id="GO:0022625">
    <property type="term" value="C:cytosolic large ribosomal subunit"/>
    <property type="evidence" value="ECO:0007669"/>
    <property type="project" value="TreeGrafter"/>
</dbReference>
<dbReference type="CDD" id="cd23702">
    <property type="entry name" value="eL14"/>
    <property type="match status" value="1"/>
</dbReference>
<organism evidence="8 9">
    <name type="scientific">Lepeophtheirus salmonis</name>
    <name type="common">Salmon louse</name>
    <name type="synonym">Caligus salmonis</name>
    <dbReference type="NCBI Taxonomy" id="72036"/>
    <lineage>
        <taxon>Eukaryota</taxon>
        <taxon>Metazoa</taxon>
        <taxon>Ecdysozoa</taxon>
        <taxon>Arthropoda</taxon>
        <taxon>Crustacea</taxon>
        <taxon>Multicrustacea</taxon>
        <taxon>Hexanauplia</taxon>
        <taxon>Copepoda</taxon>
        <taxon>Siphonostomatoida</taxon>
        <taxon>Caligidae</taxon>
        <taxon>Lepeophtheirus</taxon>
    </lineage>
</organism>